<dbReference type="CDD" id="cd01168">
    <property type="entry name" value="adenosine_kinase"/>
    <property type="match status" value="1"/>
</dbReference>
<dbReference type="RefSeq" id="WP_304995726.1">
    <property type="nucleotide sequence ID" value="NZ_CP101717.1"/>
</dbReference>
<comment type="similarity">
    <text evidence="1">Belongs to the carbohydrate kinase PfkB family.</text>
</comment>
<evidence type="ECO:0000313" key="5">
    <source>
        <dbReference type="EMBL" id="WLD58441.1"/>
    </source>
</evidence>
<protein>
    <submittedName>
        <fullName evidence="5">Adenosine kinase</fullName>
    </submittedName>
</protein>
<dbReference type="InterPro" id="IPR029056">
    <property type="entry name" value="Ribokinase-like"/>
</dbReference>
<feature type="domain" description="Carbohydrate kinase PfkB" evidence="4">
    <location>
        <begin position="41"/>
        <end position="326"/>
    </location>
</feature>
<dbReference type="InterPro" id="IPR011611">
    <property type="entry name" value="PfkB_dom"/>
</dbReference>
<sequence length="337" mass="36423">MSGNSTPEFDVFAIGHAIVDEEYCVEDHFLTRLGIQRAERTLIDFDRRQQLLVALNAEGDRVYQAGGGSAANSIVTAQQLGARCHFACKVANDEAGRFFHADLAQSGIDLPNAALAKGHTGRCLVMITPDAERTMNTYTGITDELDMPYVELDKLRRSRWLYLESYLITTDTAHQTTLAALQAAHDANIPVVVNFADPGIVRFFKPQLTTLFASRPVEVLICNHEEALAWADTTELETAITVLGKLARHLIITEGADGAHVITAEGRVTVPAPKVTPVNTTGAGDTFAGGILYGLAKGWDLPRAAELACRCAARKVEMNGARLPAEEVALLHPPGHA</sequence>
<dbReference type="AlphaFoldDB" id="A0AB38YHA4"/>
<keyword evidence="2" id="KW-0808">Transferase</keyword>
<dbReference type="GO" id="GO:0016301">
    <property type="term" value="F:kinase activity"/>
    <property type="evidence" value="ECO:0007669"/>
    <property type="project" value="UniProtKB-KW"/>
</dbReference>
<dbReference type="Gene3D" id="3.40.1190.20">
    <property type="match status" value="1"/>
</dbReference>
<dbReference type="PANTHER" id="PTHR43320:SF3">
    <property type="entry name" value="CARBOHYDRATE KINASE PFKB DOMAIN-CONTAINING PROTEIN"/>
    <property type="match status" value="1"/>
</dbReference>
<name>A0AB38YHA4_9GAMM</name>
<dbReference type="SUPFAM" id="SSF53613">
    <property type="entry name" value="Ribokinase-like"/>
    <property type="match status" value="1"/>
</dbReference>
<dbReference type="InterPro" id="IPR052700">
    <property type="entry name" value="Carb_kinase_PfkB-like"/>
</dbReference>
<evidence type="ECO:0000256" key="3">
    <source>
        <dbReference type="ARBA" id="ARBA00022777"/>
    </source>
</evidence>
<dbReference type="EMBL" id="CP101717">
    <property type="protein sequence ID" value="WLD58441.1"/>
    <property type="molecule type" value="Genomic_DNA"/>
</dbReference>
<dbReference type="InterPro" id="IPR002173">
    <property type="entry name" value="Carboh/pur_kinase_PfkB_CS"/>
</dbReference>
<evidence type="ECO:0000256" key="1">
    <source>
        <dbReference type="ARBA" id="ARBA00010688"/>
    </source>
</evidence>
<keyword evidence="3 5" id="KW-0418">Kinase</keyword>
<gene>
    <name evidence="5" type="ORF">NFC81_01275</name>
</gene>
<accession>A0AB38YHA4</accession>
<dbReference type="Pfam" id="PF00294">
    <property type="entry name" value="PfkB"/>
    <property type="match status" value="1"/>
</dbReference>
<dbReference type="PANTHER" id="PTHR43320">
    <property type="entry name" value="SUGAR KINASE"/>
    <property type="match status" value="1"/>
</dbReference>
<organism evidence="5">
    <name type="scientific">Salinispirillum sp. LH 10-3-1</name>
    <dbReference type="NCBI Taxonomy" id="2952525"/>
    <lineage>
        <taxon>Bacteria</taxon>
        <taxon>Pseudomonadati</taxon>
        <taxon>Pseudomonadota</taxon>
        <taxon>Gammaproteobacteria</taxon>
        <taxon>Oceanospirillales</taxon>
        <taxon>Saccharospirillaceae</taxon>
        <taxon>Salinispirillum</taxon>
    </lineage>
</organism>
<evidence type="ECO:0000259" key="4">
    <source>
        <dbReference type="Pfam" id="PF00294"/>
    </source>
</evidence>
<evidence type="ECO:0000256" key="2">
    <source>
        <dbReference type="ARBA" id="ARBA00022679"/>
    </source>
</evidence>
<proteinExistence type="inferred from homology"/>
<reference evidence="5" key="1">
    <citation type="submission" date="2022-07" db="EMBL/GenBank/DDBJ databases">
        <title>Complete genome sequence of Salinispirillum sp. LH10-3-1 capable of multiple carbohydrate inversion isolated from a soda lake.</title>
        <authorList>
            <person name="Liu J."/>
            <person name="Zhai Y."/>
            <person name="Zhang H."/>
            <person name="Yang H."/>
            <person name="Qu J."/>
            <person name="Li J."/>
        </authorList>
    </citation>
    <scope>NUCLEOTIDE SEQUENCE</scope>
    <source>
        <strain evidence="5">LH 10-3-1</strain>
    </source>
</reference>
<dbReference type="PROSITE" id="PS00584">
    <property type="entry name" value="PFKB_KINASES_2"/>
    <property type="match status" value="1"/>
</dbReference>